<reference evidence="3" key="1">
    <citation type="submission" date="2017-05" db="EMBL/GenBank/DDBJ databases">
        <title>Improved OligoMM genomes.</title>
        <authorList>
            <person name="Garzetti D."/>
        </authorList>
    </citation>
    <scope>NUCLEOTIDE SEQUENCE [LARGE SCALE GENOMIC DNA]</scope>
    <source>
        <strain evidence="3">KB18</strain>
    </source>
</reference>
<dbReference type="Proteomes" id="UP000196710">
    <property type="component" value="Chromosome"/>
</dbReference>
<evidence type="ECO:0000313" key="2">
    <source>
        <dbReference type="EMBL" id="ASB40939.1"/>
    </source>
</evidence>
<sequence length="101" mass="11823">MISRERITYKQGISSKEFFGYFFAIGFPAAILTHCLVIVTRFGQFGQNLMTPMYQEEESCPVEERKLNYLCYEVEVMSPDTWEKQQYNMITVICNILRSVA</sequence>
<feature type="transmembrane region" description="Helical" evidence="1">
    <location>
        <begin position="21"/>
        <end position="43"/>
    </location>
</feature>
<proteinExistence type="predicted"/>
<dbReference type="EMBL" id="CP021422">
    <property type="protein sequence ID" value="ASB40939.1"/>
    <property type="molecule type" value="Genomic_DNA"/>
</dbReference>
<name>A0ABN5A277_9FIRM</name>
<accession>A0ABN5A277</accession>
<gene>
    <name evidence="2" type="ORF">ADH66_09915</name>
</gene>
<keyword evidence="1" id="KW-0812">Transmembrane</keyword>
<evidence type="ECO:0000313" key="3">
    <source>
        <dbReference type="Proteomes" id="UP000196710"/>
    </source>
</evidence>
<keyword evidence="3" id="KW-1185">Reference proteome</keyword>
<protein>
    <submittedName>
        <fullName evidence="2">Uncharacterized protein</fullName>
    </submittedName>
</protein>
<keyword evidence="1" id="KW-0472">Membrane</keyword>
<keyword evidence="1" id="KW-1133">Transmembrane helix</keyword>
<organism evidence="2 3">
    <name type="scientific">Acutalibacter muris</name>
    <dbReference type="NCBI Taxonomy" id="1796620"/>
    <lineage>
        <taxon>Bacteria</taxon>
        <taxon>Bacillati</taxon>
        <taxon>Bacillota</taxon>
        <taxon>Clostridia</taxon>
        <taxon>Eubacteriales</taxon>
        <taxon>Acutalibacteraceae</taxon>
        <taxon>Acutalibacter</taxon>
    </lineage>
</organism>
<evidence type="ECO:0000256" key="1">
    <source>
        <dbReference type="SAM" id="Phobius"/>
    </source>
</evidence>